<dbReference type="Gene3D" id="3.30.70.270">
    <property type="match status" value="1"/>
</dbReference>
<evidence type="ECO:0000256" key="8">
    <source>
        <dbReference type="SAM" id="MobiDB-lite"/>
    </source>
</evidence>
<name>A0ABP0N2L8_9DINO</name>
<evidence type="ECO:0000256" key="5">
    <source>
        <dbReference type="ARBA" id="ARBA00023204"/>
    </source>
</evidence>
<gene>
    <name evidence="10" type="ORF">CCMP2556_LOCUS28255</name>
</gene>
<organism evidence="10 11">
    <name type="scientific">Durusdinium trenchii</name>
    <dbReference type="NCBI Taxonomy" id="1381693"/>
    <lineage>
        <taxon>Eukaryota</taxon>
        <taxon>Sar</taxon>
        <taxon>Alveolata</taxon>
        <taxon>Dinophyceae</taxon>
        <taxon>Suessiales</taxon>
        <taxon>Symbiodiniaceae</taxon>
        <taxon>Durusdinium</taxon>
    </lineage>
</organism>
<dbReference type="Gene3D" id="3.40.1170.60">
    <property type="match status" value="1"/>
</dbReference>
<keyword evidence="3" id="KW-0479">Metal-binding</keyword>
<dbReference type="InterPro" id="IPR052230">
    <property type="entry name" value="DNA_polymerase_eta"/>
</dbReference>
<dbReference type="PROSITE" id="PS50173">
    <property type="entry name" value="UMUC"/>
    <property type="match status" value="1"/>
</dbReference>
<keyword evidence="6" id="KW-0539">Nucleus</keyword>
<dbReference type="Gene3D" id="3.30.1490.100">
    <property type="entry name" value="DNA polymerase, Y-family, little finger domain"/>
    <property type="match status" value="1"/>
</dbReference>
<dbReference type="PANTHER" id="PTHR45873">
    <property type="entry name" value="DNA POLYMERASE ETA"/>
    <property type="match status" value="1"/>
</dbReference>
<dbReference type="InterPro" id="IPR017961">
    <property type="entry name" value="DNA_pol_Y-fam_little_finger"/>
</dbReference>
<dbReference type="Pfam" id="PF21704">
    <property type="entry name" value="POLH-Rev1_HhH"/>
    <property type="match status" value="1"/>
</dbReference>
<accession>A0ABP0N2L8</accession>
<evidence type="ECO:0000256" key="1">
    <source>
        <dbReference type="ARBA" id="ARBA00004123"/>
    </source>
</evidence>
<evidence type="ECO:0000259" key="9">
    <source>
        <dbReference type="PROSITE" id="PS50173"/>
    </source>
</evidence>
<feature type="domain" description="UmuC" evidence="9">
    <location>
        <begin position="13"/>
        <end position="291"/>
    </location>
</feature>
<evidence type="ECO:0000256" key="4">
    <source>
        <dbReference type="ARBA" id="ARBA00022763"/>
    </source>
</evidence>
<comment type="subcellular location">
    <subcellularLocation>
        <location evidence="1">Nucleus</location>
    </subcellularLocation>
</comment>
<dbReference type="SUPFAM" id="SSF56672">
    <property type="entry name" value="DNA/RNA polymerases"/>
    <property type="match status" value="1"/>
</dbReference>
<feature type="region of interest" description="Disordered" evidence="8">
    <location>
        <begin position="520"/>
        <end position="567"/>
    </location>
</feature>
<dbReference type="Pfam" id="PF00817">
    <property type="entry name" value="IMS"/>
    <property type="match status" value="1"/>
</dbReference>
<feature type="region of interest" description="Disordered" evidence="8">
    <location>
        <begin position="475"/>
        <end position="494"/>
    </location>
</feature>
<reference evidence="10 11" key="1">
    <citation type="submission" date="2024-02" db="EMBL/GenBank/DDBJ databases">
        <authorList>
            <person name="Chen Y."/>
            <person name="Shah S."/>
            <person name="Dougan E. K."/>
            <person name="Thang M."/>
            <person name="Chan C."/>
        </authorList>
    </citation>
    <scope>NUCLEOTIDE SEQUENCE [LARGE SCALE GENOMIC DNA]</scope>
</reference>
<evidence type="ECO:0000256" key="2">
    <source>
        <dbReference type="ARBA" id="ARBA00022679"/>
    </source>
</evidence>
<keyword evidence="11" id="KW-1185">Reference proteome</keyword>
<keyword evidence="5" id="KW-0234">DNA repair</keyword>
<evidence type="ECO:0000256" key="3">
    <source>
        <dbReference type="ARBA" id="ARBA00022723"/>
    </source>
</evidence>
<comment type="caution">
    <text evidence="10">The sequence shown here is derived from an EMBL/GenBank/DDBJ whole genome shotgun (WGS) entry which is preliminary data.</text>
</comment>
<dbReference type="EMBL" id="CAXAMN010021113">
    <property type="protein sequence ID" value="CAK9057184.1"/>
    <property type="molecule type" value="Genomic_DNA"/>
</dbReference>
<protein>
    <recommendedName>
        <fullName evidence="7">DNA polymerase eta</fullName>
    </recommendedName>
</protein>
<evidence type="ECO:0000313" key="10">
    <source>
        <dbReference type="EMBL" id="CAK9057184.1"/>
    </source>
</evidence>
<dbReference type="InterPro" id="IPR036775">
    <property type="entry name" value="DNA_pol_Y-fam_lit_finger_sf"/>
</dbReference>
<dbReference type="SUPFAM" id="SSF100879">
    <property type="entry name" value="Lesion bypass DNA polymerase (Y-family), little finger domain"/>
    <property type="match status" value="1"/>
</dbReference>
<dbReference type="Pfam" id="PF11799">
    <property type="entry name" value="IMS_C"/>
    <property type="match status" value="1"/>
</dbReference>
<dbReference type="InterPro" id="IPR043502">
    <property type="entry name" value="DNA/RNA_pol_sf"/>
</dbReference>
<evidence type="ECO:0000256" key="7">
    <source>
        <dbReference type="ARBA" id="ARBA00044975"/>
    </source>
</evidence>
<evidence type="ECO:0000256" key="6">
    <source>
        <dbReference type="ARBA" id="ARBA00023242"/>
    </source>
</evidence>
<evidence type="ECO:0000313" key="11">
    <source>
        <dbReference type="Proteomes" id="UP001642484"/>
    </source>
</evidence>
<dbReference type="InterPro" id="IPR043128">
    <property type="entry name" value="Rev_trsase/Diguanyl_cyclase"/>
</dbReference>
<dbReference type="InterPro" id="IPR001126">
    <property type="entry name" value="UmuC"/>
</dbReference>
<sequence>MPPLQRGALPPVVGFIDMDCFYVAVERARDPRLLGKPCAVVQYPTGQRGRPDLRPEDDRWRTGGPMGGIIAVSYEARARGVTRQMSGAEAKKVCPEVILVQVPTAFGKADLQIYKDAGDAVVDLLASRCDATEKRSVDEVAIDITGAAEHLLASRAAAELGAAASAATHLADSALSVDAAKVTRSSARQGHDKQQSRDTSELADGWEEVLRRAASDPVAWRLIAGAVVVKELRQQVESTLGFTCSGGVATNKVLAKLGCGLHKPNQQTLLLPHAAPVLLKDLPLDRLPGLGGDFGQAVKSRFGVQSAGELLQVPRPDVLKQFPQRGEWLLALAAGDDSAAEAVKDRQLVKSLSNGKTFFGEKRLRSLEEVDYWLGELTGELHRRYLQQVEKHQRTPSTLQVSLTLDQKEHLTRQQPIQLGSQGTPEQILQTAKACARRAGAVSGVISLGLSLSNMIPLEASSASLSKFFGRKSEGAASKEKGEKPQEKAKAKPKEANLLGACFARAADLLVHRLNQRPGLESCPASEFRPAKGSRSGRGCFGGAPAEHPAGDSERAGPGAQVEEAPL</sequence>
<proteinExistence type="predicted"/>
<dbReference type="Gene3D" id="1.10.150.20">
    <property type="entry name" value="5' to 3' exonuclease, C-terminal subdomain"/>
    <property type="match status" value="1"/>
</dbReference>
<keyword evidence="2" id="KW-0808">Transferase</keyword>
<dbReference type="PANTHER" id="PTHR45873:SF1">
    <property type="entry name" value="DNA POLYMERASE ETA"/>
    <property type="match status" value="1"/>
</dbReference>
<dbReference type="Proteomes" id="UP001642484">
    <property type="component" value="Unassembled WGS sequence"/>
</dbReference>
<keyword evidence="4" id="KW-0227">DNA damage</keyword>